<comment type="caution">
    <text evidence="4">The sequence shown here is derived from an EMBL/GenBank/DDBJ whole genome shotgun (WGS) entry which is preliminary data.</text>
</comment>
<organism evidence="4 5">
    <name type="scientific">Corynebacterium nasicanis</name>
    <dbReference type="NCBI Taxonomy" id="1448267"/>
    <lineage>
        <taxon>Bacteria</taxon>
        <taxon>Bacillati</taxon>
        <taxon>Actinomycetota</taxon>
        <taxon>Actinomycetes</taxon>
        <taxon>Mycobacteriales</taxon>
        <taxon>Corynebacteriaceae</taxon>
        <taxon>Corynebacterium</taxon>
    </lineage>
</organism>
<keyword evidence="2" id="KW-0732">Signal</keyword>
<dbReference type="SMART" id="SM00710">
    <property type="entry name" value="PbH1"/>
    <property type="match status" value="9"/>
</dbReference>
<dbReference type="InterPro" id="IPR006626">
    <property type="entry name" value="PbH1"/>
</dbReference>
<dbReference type="SUPFAM" id="SSF51126">
    <property type="entry name" value="Pectin lyase-like"/>
    <property type="match status" value="1"/>
</dbReference>
<reference evidence="5" key="1">
    <citation type="journal article" date="2019" name="Int. J. Syst. Evol. Microbiol.">
        <title>The Global Catalogue of Microorganisms (GCM) 10K type strain sequencing project: providing services to taxonomists for standard genome sequencing and annotation.</title>
        <authorList>
            <consortium name="The Broad Institute Genomics Platform"/>
            <consortium name="The Broad Institute Genome Sequencing Center for Infectious Disease"/>
            <person name="Wu L."/>
            <person name="Ma J."/>
        </authorList>
    </citation>
    <scope>NUCLEOTIDE SEQUENCE [LARGE SCALE GENOMIC DNA]</scope>
    <source>
        <strain evidence="5">CCUG 51943</strain>
    </source>
</reference>
<protein>
    <submittedName>
        <fullName evidence="4">Right-handed parallel beta-helix repeat-containing protein</fullName>
    </submittedName>
</protein>
<dbReference type="InterPro" id="IPR011050">
    <property type="entry name" value="Pectin_lyase_fold/virulence"/>
</dbReference>
<dbReference type="InterPro" id="IPR039448">
    <property type="entry name" value="Beta_helix"/>
</dbReference>
<evidence type="ECO:0000259" key="3">
    <source>
        <dbReference type="Pfam" id="PF13229"/>
    </source>
</evidence>
<keyword evidence="5" id="KW-1185">Reference proteome</keyword>
<evidence type="ECO:0000313" key="5">
    <source>
        <dbReference type="Proteomes" id="UP001596244"/>
    </source>
</evidence>
<dbReference type="InterPro" id="IPR012334">
    <property type="entry name" value="Pectin_lyas_fold"/>
</dbReference>
<evidence type="ECO:0000313" key="4">
    <source>
        <dbReference type="EMBL" id="MFC6147719.1"/>
    </source>
</evidence>
<sequence>MIRTWRAVAVLVSAMLLAGCGVAFTKGPVTYYVSADGDDDASGLRPERAWASLERATEQELAPGETIVLTGDRPLPGTLRVTSEDAGAPELPVRITADESFPGIVAEGKAGIDIVDTSGVEVSGVDIIVEGDAPVDGVLVTVSPGGGRHSAITLRDLAIDGAYQGVAVGAERAGDGFDGVTIEAVHVTGAQRNGIITYGATAPDYALSDLRIRDSVVTGTRGIEREEVNTGSGIVIGSVDGAVVERNDTSRNGAESHAPEGPIGLWTHDSTDVIIRDNTSHHNRSGWTDGGGFGVDISATDVLVERNLSHDNHGAGFLVYTHGKGTPTGRVTFRYNASVGDGHTDQLPSGFAVLGGLDTDDPDVFVHDIHLHHNTVVTRGGDGAGASALLLMGTVRNLRVHHNILDTSAGSAPAVRIRSFDAAGQLEFAANQLAVSPQVPLLDWDGGLAHDIDEVSGFLPGAGHNVARAPDFLDRDDLPNGLAVHSPLRVAFPPTTDLRVEPATGDLLGRPIAGGEDSVGAVSPRD</sequence>
<feature type="region of interest" description="Disordered" evidence="1">
    <location>
        <begin position="504"/>
        <end position="526"/>
    </location>
</feature>
<feature type="chain" id="PRO_5047540481" evidence="2">
    <location>
        <begin position="26"/>
        <end position="526"/>
    </location>
</feature>
<name>A0ABW1QFY1_9CORY</name>
<dbReference type="RefSeq" id="WP_377002362.1">
    <property type="nucleotide sequence ID" value="NZ_JBHSQE010000010.1"/>
</dbReference>
<feature type="signal peptide" evidence="2">
    <location>
        <begin position="1"/>
        <end position="25"/>
    </location>
</feature>
<dbReference type="Pfam" id="PF13229">
    <property type="entry name" value="Beta_helix"/>
    <property type="match status" value="1"/>
</dbReference>
<dbReference type="Gene3D" id="2.160.20.10">
    <property type="entry name" value="Single-stranded right-handed beta-helix, Pectin lyase-like"/>
    <property type="match status" value="1"/>
</dbReference>
<evidence type="ECO:0000256" key="2">
    <source>
        <dbReference type="SAM" id="SignalP"/>
    </source>
</evidence>
<evidence type="ECO:0000256" key="1">
    <source>
        <dbReference type="SAM" id="MobiDB-lite"/>
    </source>
</evidence>
<gene>
    <name evidence="4" type="ORF">ACFPUZ_13005</name>
</gene>
<dbReference type="PROSITE" id="PS51257">
    <property type="entry name" value="PROKAR_LIPOPROTEIN"/>
    <property type="match status" value="1"/>
</dbReference>
<feature type="domain" description="Right handed beta helix" evidence="3">
    <location>
        <begin position="151"/>
        <end position="324"/>
    </location>
</feature>
<dbReference type="Proteomes" id="UP001596244">
    <property type="component" value="Unassembled WGS sequence"/>
</dbReference>
<dbReference type="EMBL" id="JBHSQE010000010">
    <property type="protein sequence ID" value="MFC6147719.1"/>
    <property type="molecule type" value="Genomic_DNA"/>
</dbReference>
<proteinExistence type="predicted"/>
<accession>A0ABW1QFY1</accession>